<dbReference type="OrthoDB" id="9758822at2"/>
<dbReference type="InterPro" id="IPR002252">
    <property type="entry name" value="Glyco_hydro_36"/>
</dbReference>
<evidence type="ECO:0000256" key="1">
    <source>
        <dbReference type="ARBA" id="ARBA00001255"/>
    </source>
</evidence>
<protein>
    <recommendedName>
        <fullName evidence="2">alpha-galactosidase</fullName>
        <ecNumber evidence="2">3.2.1.22</ecNumber>
    </recommendedName>
</protein>
<proteinExistence type="predicted"/>
<gene>
    <name evidence="6" type="ORF">E3T23_07920</name>
</gene>
<dbReference type="Pfam" id="PF16875">
    <property type="entry name" value="Glyco_hydro_36N"/>
    <property type="match status" value="1"/>
</dbReference>
<accession>A0A4R8XQR2</accession>
<evidence type="ECO:0000259" key="5">
    <source>
        <dbReference type="Pfam" id="PF16875"/>
    </source>
</evidence>
<dbReference type="PROSITE" id="PS00512">
    <property type="entry name" value="ALPHA_GALACTOSIDASE"/>
    <property type="match status" value="1"/>
</dbReference>
<dbReference type="Gene3D" id="3.20.20.70">
    <property type="entry name" value="Aldolase class I"/>
    <property type="match status" value="1"/>
</dbReference>
<dbReference type="GO" id="GO:0004557">
    <property type="term" value="F:alpha-galactosidase activity"/>
    <property type="evidence" value="ECO:0007669"/>
    <property type="project" value="UniProtKB-EC"/>
</dbReference>
<dbReference type="GO" id="GO:0016052">
    <property type="term" value="P:carbohydrate catabolic process"/>
    <property type="evidence" value="ECO:0007669"/>
    <property type="project" value="InterPro"/>
</dbReference>
<feature type="domain" description="Glycosyl hydrolase family 36 N-terminal" evidence="5">
    <location>
        <begin position="22"/>
        <end position="261"/>
    </location>
</feature>
<keyword evidence="7" id="KW-1185">Reference proteome</keyword>
<dbReference type="Proteomes" id="UP000298433">
    <property type="component" value="Unassembled WGS sequence"/>
</dbReference>
<evidence type="ECO:0000256" key="2">
    <source>
        <dbReference type="ARBA" id="ARBA00012755"/>
    </source>
</evidence>
<dbReference type="PANTHER" id="PTHR43053">
    <property type="entry name" value="GLYCOSIDASE FAMILY 31"/>
    <property type="match status" value="1"/>
</dbReference>
<evidence type="ECO:0000313" key="7">
    <source>
        <dbReference type="Proteomes" id="UP000298433"/>
    </source>
</evidence>
<dbReference type="InterPro" id="IPR000111">
    <property type="entry name" value="Glyco_hydro_27/36_CS"/>
</dbReference>
<evidence type="ECO:0000256" key="4">
    <source>
        <dbReference type="ARBA" id="ARBA00023295"/>
    </source>
</evidence>
<sequence length="762" mass="80687">MSIPYLRAAGTSLVLDARGTGVPVIVHWGADLGDLDGELLATLADASVPAISPSSIDVPLRLSLLPTLAEGWSGRPGVSGFRPGRHGALTLDLRLAEVQAGSGTALPGTQTLAIFLTDAAARVAVRTDLELSVEGVLRLRHTLTNTSTDSAAPPFELGSLDVILPVPDRAGELLDFTGLWTHERRPQRSTLGHGVWSRESRHGRPGHDDSYLMAAGTPGFGFRTGEVWATHLAWSGDKRTWAENSALGYSALGSGELLAPGELSVANAVSHTTPWTVAVYSAAGLDGVSARLHPWIRSWSTITGPRPVVLNTWEAVYFDHDLPTLARLADAAAMVGVERFVLDDGWFTGRSDDRRALGDWFVDPVTWPGGLHPLIEHVHAAGMDFGLWVEPEMVSLDSDVARAHPEWVLGGVTEDSAGVGAAAGVASATAAGAASPALTWRFQRVLDLGDPDAFDWVFARLTALLTEYPIAYLKWDHNRDLLAGSAHRQTTAVYRLIDAVRAAHPGVEIESCASGGARIDLGILERVDRVWTSDTNDPLERQQIQRYSSVLLPPEYLGGHLGAATAHTTGRTSELSFRLATALFGSAGIEWDLTRANETELMQIATWIARYKHLRPLLHSGVVVRADPSDPALELHGVVAPDQNSALFAQVALAAPRAALPERMRFPGLAPDRRYRVAPLTLGAPPRTIQDAPPAWLAEPGSSGTAAGAALGAVAADRGSADDDPGSGGSVTLTGAVLALVGLPAPLLAPEQAALFTVDAVD</sequence>
<dbReference type="Gene3D" id="2.70.98.60">
    <property type="entry name" value="alpha-galactosidase from lactobacil brevis"/>
    <property type="match status" value="1"/>
</dbReference>
<dbReference type="InterPro" id="IPR031704">
    <property type="entry name" value="Glyco_hydro_36_N"/>
</dbReference>
<dbReference type="EMBL" id="SOGN01000035">
    <property type="protein sequence ID" value="TFC81385.1"/>
    <property type="molecule type" value="Genomic_DNA"/>
</dbReference>
<dbReference type="CDD" id="cd14791">
    <property type="entry name" value="GH36"/>
    <property type="match status" value="1"/>
</dbReference>
<evidence type="ECO:0000313" key="6">
    <source>
        <dbReference type="EMBL" id="TFC81385.1"/>
    </source>
</evidence>
<dbReference type="PRINTS" id="PR00743">
    <property type="entry name" value="GLHYDRLASE36"/>
</dbReference>
<dbReference type="InterPro" id="IPR038417">
    <property type="entry name" value="Alpga-gal_N_sf"/>
</dbReference>
<keyword evidence="4" id="KW-0326">Glycosidase</keyword>
<dbReference type="AlphaFoldDB" id="A0A4R8XQR2"/>
<dbReference type="RefSeq" id="WP_134369814.1">
    <property type="nucleotide sequence ID" value="NZ_SOGN01000035.1"/>
</dbReference>
<comment type="caution">
    <text evidence="6">The sequence shown here is derived from an EMBL/GenBank/DDBJ whole genome shotgun (WGS) entry which is preliminary data.</text>
</comment>
<dbReference type="PANTHER" id="PTHR43053:SF3">
    <property type="entry name" value="ALPHA-GALACTOSIDASE C-RELATED"/>
    <property type="match status" value="1"/>
</dbReference>
<evidence type="ECO:0000256" key="3">
    <source>
        <dbReference type="ARBA" id="ARBA00022801"/>
    </source>
</evidence>
<comment type="catalytic activity">
    <reaction evidence="1">
        <text>Hydrolysis of terminal, non-reducing alpha-D-galactose residues in alpha-D-galactosides, including galactose oligosaccharides, galactomannans and galactolipids.</text>
        <dbReference type="EC" id="3.2.1.22"/>
    </reaction>
</comment>
<organism evidence="6 7">
    <name type="scientific">Cryobacterium cheniae</name>
    <dbReference type="NCBI Taxonomy" id="1259262"/>
    <lineage>
        <taxon>Bacteria</taxon>
        <taxon>Bacillati</taxon>
        <taxon>Actinomycetota</taxon>
        <taxon>Actinomycetes</taxon>
        <taxon>Micrococcales</taxon>
        <taxon>Microbacteriaceae</taxon>
        <taxon>Cryobacterium</taxon>
    </lineage>
</organism>
<dbReference type="SUPFAM" id="SSF51445">
    <property type="entry name" value="(Trans)glycosidases"/>
    <property type="match status" value="1"/>
</dbReference>
<dbReference type="Pfam" id="PF02065">
    <property type="entry name" value="Melibiase"/>
    <property type="match status" value="1"/>
</dbReference>
<name>A0A4R8XQR2_9MICO</name>
<dbReference type="InterPro" id="IPR013785">
    <property type="entry name" value="Aldolase_TIM"/>
</dbReference>
<dbReference type="EC" id="3.2.1.22" evidence="2"/>
<dbReference type="InterPro" id="IPR050985">
    <property type="entry name" value="Alpha-glycosidase_related"/>
</dbReference>
<reference evidence="6 7" key="1">
    <citation type="submission" date="2019-03" db="EMBL/GenBank/DDBJ databases">
        <title>Genomics of glacier-inhabiting Cryobacterium strains.</title>
        <authorList>
            <person name="Liu Q."/>
            <person name="Xin Y.-H."/>
        </authorList>
    </citation>
    <scope>NUCLEOTIDE SEQUENCE [LARGE SCALE GENOMIC DNA]</scope>
    <source>
        <strain evidence="6 7">TMT2-48-2</strain>
    </source>
</reference>
<keyword evidence="3" id="KW-0378">Hydrolase</keyword>
<dbReference type="InterPro" id="IPR017853">
    <property type="entry name" value="GH"/>
</dbReference>